<organism evidence="4 5">
    <name type="scientific">Caerostris extrusa</name>
    <name type="common">Bark spider</name>
    <name type="synonym">Caerostris bankana</name>
    <dbReference type="NCBI Taxonomy" id="172846"/>
    <lineage>
        <taxon>Eukaryota</taxon>
        <taxon>Metazoa</taxon>
        <taxon>Ecdysozoa</taxon>
        <taxon>Arthropoda</taxon>
        <taxon>Chelicerata</taxon>
        <taxon>Arachnida</taxon>
        <taxon>Araneae</taxon>
        <taxon>Araneomorphae</taxon>
        <taxon>Entelegynae</taxon>
        <taxon>Araneoidea</taxon>
        <taxon>Araneidae</taxon>
        <taxon>Caerostris</taxon>
    </lineage>
</organism>
<gene>
    <name evidence="4" type="primary">Pgant6</name>
    <name evidence="4" type="ORF">CEXT_782321</name>
</gene>
<reference evidence="4 5" key="1">
    <citation type="submission" date="2021-06" db="EMBL/GenBank/DDBJ databases">
        <title>Caerostris extrusa draft genome.</title>
        <authorList>
            <person name="Kono N."/>
            <person name="Arakawa K."/>
        </authorList>
    </citation>
    <scope>NUCLEOTIDE SEQUENCE [LARGE SCALE GENOMIC DNA]</scope>
</reference>
<dbReference type="GO" id="GO:0006493">
    <property type="term" value="P:protein O-linked glycosylation"/>
    <property type="evidence" value="ECO:0007669"/>
    <property type="project" value="TreeGrafter"/>
</dbReference>
<keyword evidence="5" id="KW-1185">Reference proteome</keyword>
<dbReference type="AlphaFoldDB" id="A0AAV4N8G6"/>
<evidence type="ECO:0000256" key="1">
    <source>
        <dbReference type="ARBA" id="ARBA00023157"/>
    </source>
</evidence>
<keyword evidence="2" id="KW-0325">Glycoprotein</keyword>
<name>A0AAV4N8G6_CAEEX</name>
<dbReference type="PANTHER" id="PTHR11675:SF134">
    <property type="entry name" value="N-ACETYLGALACTOSAMINYLTRANSFERASE 4-RELATED"/>
    <property type="match status" value="1"/>
</dbReference>
<comment type="caution">
    <text evidence="4">The sequence shown here is derived from an EMBL/GenBank/DDBJ whole genome shotgun (WGS) entry which is preliminary data.</text>
</comment>
<proteinExistence type="predicted"/>
<evidence type="ECO:0000256" key="2">
    <source>
        <dbReference type="ARBA" id="ARBA00023180"/>
    </source>
</evidence>
<dbReference type="GO" id="GO:0005794">
    <property type="term" value="C:Golgi apparatus"/>
    <property type="evidence" value="ECO:0007669"/>
    <property type="project" value="TreeGrafter"/>
</dbReference>
<sequence>MTNFLFPWQLLLNILHVEVILALEEIRDLGAHKIKKKKKGKLGRKSKRPWTRKLLHALFIDVIDFETLAYRAQDEGARGAFDWELYYKRLPLLPDDLKCPDQPFKSPVMAGGLFAINKDFFWELGGYDEGLDVWEVSNMSCPSKYGNVEVKYWTFLVLELGIFIRNLLLIQTQE</sequence>
<dbReference type="EMBL" id="BPLR01020582">
    <property type="protein sequence ID" value="GIX80301.1"/>
    <property type="molecule type" value="Genomic_DNA"/>
</dbReference>
<feature type="chain" id="PRO_5043427862" evidence="3">
    <location>
        <begin position="23"/>
        <end position="174"/>
    </location>
</feature>
<dbReference type="InterPro" id="IPR029044">
    <property type="entry name" value="Nucleotide-diphossugar_trans"/>
</dbReference>
<evidence type="ECO:0000313" key="4">
    <source>
        <dbReference type="EMBL" id="GIX80301.1"/>
    </source>
</evidence>
<protein>
    <submittedName>
        <fullName evidence="4">N-acetylgalactosaminyltransferase 6</fullName>
    </submittedName>
</protein>
<accession>A0AAV4N8G6</accession>
<dbReference type="PANTHER" id="PTHR11675">
    <property type="entry name" value="N-ACETYLGALACTOSAMINYLTRANSFERASE"/>
    <property type="match status" value="1"/>
</dbReference>
<keyword evidence="3" id="KW-0732">Signal</keyword>
<dbReference type="GO" id="GO:0004653">
    <property type="term" value="F:polypeptide N-acetylgalactosaminyltransferase activity"/>
    <property type="evidence" value="ECO:0007669"/>
    <property type="project" value="TreeGrafter"/>
</dbReference>
<evidence type="ECO:0000313" key="5">
    <source>
        <dbReference type="Proteomes" id="UP001054945"/>
    </source>
</evidence>
<feature type="signal peptide" evidence="3">
    <location>
        <begin position="1"/>
        <end position="22"/>
    </location>
</feature>
<dbReference type="Proteomes" id="UP001054945">
    <property type="component" value="Unassembled WGS sequence"/>
</dbReference>
<evidence type="ECO:0000256" key="3">
    <source>
        <dbReference type="SAM" id="SignalP"/>
    </source>
</evidence>
<dbReference type="Gene3D" id="3.90.550.10">
    <property type="entry name" value="Spore Coat Polysaccharide Biosynthesis Protein SpsA, Chain A"/>
    <property type="match status" value="1"/>
</dbReference>
<keyword evidence="1" id="KW-1015">Disulfide bond</keyword>
<dbReference type="SUPFAM" id="SSF53448">
    <property type="entry name" value="Nucleotide-diphospho-sugar transferases"/>
    <property type="match status" value="1"/>
</dbReference>